<keyword evidence="6" id="KW-1185">Reference proteome</keyword>
<gene>
    <name evidence="5" type="ORF">HYALB_00005999</name>
</gene>
<evidence type="ECO:0000256" key="1">
    <source>
        <dbReference type="ARBA" id="ARBA00010618"/>
    </source>
</evidence>
<evidence type="ECO:0000313" key="5">
    <source>
        <dbReference type="EMBL" id="CAG8976502.1"/>
    </source>
</evidence>
<keyword evidence="3" id="KW-0687">Ribonucleoprotein</keyword>
<dbReference type="SUPFAM" id="SSF50104">
    <property type="entry name" value="Translation proteins SH3-like domain"/>
    <property type="match status" value="1"/>
</dbReference>
<dbReference type="GO" id="GO:0003735">
    <property type="term" value="F:structural constituent of ribosome"/>
    <property type="evidence" value="ECO:0007669"/>
    <property type="project" value="InterPro"/>
</dbReference>
<dbReference type="InterPro" id="IPR041988">
    <property type="entry name" value="Ribosomal_uL24_KOW"/>
</dbReference>
<dbReference type="GO" id="GO:1990904">
    <property type="term" value="C:ribonucleoprotein complex"/>
    <property type="evidence" value="ECO:0007669"/>
    <property type="project" value="UniProtKB-KW"/>
</dbReference>
<proteinExistence type="inferred from homology"/>
<evidence type="ECO:0000259" key="4">
    <source>
        <dbReference type="SMART" id="SM00739"/>
    </source>
</evidence>
<dbReference type="GO" id="GO:0003723">
    <property type="term" value="F:RNA binding"/>
    <property type="evidence" value="ECO:0007669"/>
    <property type="project" value="InterPro"/>
</dbReference>
<comment type="caution">
    <text evidence="5">The sequence shown here is derived from an EMBL/GenBank/DDBJ whole genome shotgun (WGS) entry which is preliminary data.</text>
</comment>
<protein>
    <recommendedName>
        <fullName evidence="4">KOW domain-containing protein</fullName>
    </recommendedName>
</protein>
<reference evidence="5" key="1">
    <citation type="submission" date="2021-07" db="EMBL/GenBank/DDBJ databases">
        <authorList>
            <person name="Durling M."/>
        </authorList>
    </citation>
    <scope>NUCLEOTIDE SEQUENCE</scope>
</reference>
<organism evidence="5 6">
    <name type="scientific">Hymenoscyphus albidus</name>
    <dbReference type="NCBI Taxonomy" id="595503"/>
    <lineage>
        <taxon>Eukaryota</taxon>
        <taxon>Fungi</taxon>
        <taxon>Dikarya</taxon>
        <taxon>Ascomycota</taxon>
        <taxon>Pezizomycotina</taxon>
        <taxon>Leotiomycetes</taxon>
        <taxon>Helotiales</taxon>
        <taxon>Helotiaceae</taxon>
        <taxon>Hymenoscyphus</taxon>
    </lineage>
</organism>
<name>A0A9N9Q6J9_9HELO</name>
<dbReference type="OrthoDB" id="359154at2759"/>
<dbReference type="CDD" id="cd06089">
    <property type="entry name" value="KOW_RPL26"/>
    <property type="match status" value="1"/>
</dbReference>
<accession>A0A9N9Q6J9</accession>
<dbReference type="InterPro" id="IPR003256">
    <property type="entry name" value="Ribosomal_uL24"/>
</dbReference>
<dbReference type="Proteomes" id="UP000701801">
    <property type="component" value="Unassembled WGS sequence"/>
</dbReference>
<dbReference type="SMART" id="SM00739">
    <property type="entry name" value="KOW"/>
    <property type="match status" value="1"/>
</dbReference>
<dbReference type="GO" id="GO:0005840">
    <property type="term" value="C:ribosome"/>
    <property type="evidence" value="ECO:0007669"/>
    <property type="project" value="UniProtKB-KW"/>
</dbReference>
<dbReference type="Pfam" id="PF22682">
    <property type="entry name" value="Ribosomal_uL24m-like"/>
    <property type="match status" value="1"/>
</dbReference>
<dbReference type="InterPro" id="IPR008991">
    <property type="entry name" value="Translation_prot_SH3-like_sf"/>
</dbReference>
<comment type="similarity">
    <text evidence="1">Belongs to the universal ribosomal protein uL24 family.</text>
</comment>
<evidence type="ECO:0000313" key="6">
    <source>
        <dbReference type="Proteomes" id="UP000701801"/>
    </source>
</evidence>
<feature type="domain" description="KOW" evidence="4">
    <location>
        <begin position="110"/>
        <end position="137"/>
    </location>
</feature>
<dbReference type="GO" id="GO:0006412">
    <property type="term" value="P:translation"/>
    <property type="evidence" value="ECO:0007669"/>
    <property type="project" value="InterPro"/>
</dbReference>
<keyword evidence="2" id="KW-0689">Ribosomal protein</keyword>
<dbReference type="EMBL" id="CAJVRM010000180">
    <property type="protein sequence ID" value="CAG8976502.1"/>
    <property type="molecule type" value="Genomic_DNA"/>
</dbReference>
<dbReference type="AlphaFoldDB" id="A0A9N9Q6J9"/>
<dbReference type="Gene3D" id="2.30.30.30">
    <property type="match status" value="1"/>
</dbReference>
<evidence type="ECO:0000256" key="2">
    <source>
        <dbReference type="ARBA" id="ARBA00022980"/>
    </source>
</evidence>
<sequence>MQKVVFRRTLMAERQAARRLAKRKEDNVKTWLKNNNEQTAQLKRAQSMLKKQARVWRREDYELGPLAPKRDVGDLKNTYGSIPSELSQGPSLYKPDRDEKLAPWGGRYLNITTGDRVVLLQGPDKGKVGKISSIDKERAEVVVDGLNLAYIAIPEWMLGSDELQGKTTLTREIPVPMSAIRLVHAIRTTGEDGKSTLTDVIVKKLIHRDIWRRKHGGSTWERVIPDLNIVVPWPSGQTRGRGGLEKRPERKDTIADTLRIDVEEKTFIPTLFEPPMPLSIIDELRNKYSAFRTRHESEYIREKEAEEAAKKARLKEAKIMRTPKMDANRRARELRKAKGKGTLTPEMLEKIGRAIASKKQLLLEPEVKVEKKAVPLDA</sequence>
<dbReference type="PANTHER" id="PTHR12903">
    <property type="entry name" value="MITOCHONDRIAL RIBOSOMAL PROTEIN L24"/>
    <property type="match status" value="1"/>
</dbReference>
<dbReference type="InterPro" id="IPR014722">
    <property type="entry name" value="Rib_uL2_dom2"/>
</dbReference>
<evidence type="ECO:0000256" key="3">
    <source>
        <dbReference type="ARBA" id="ARBA00023274"/>
    </source>
</evidence>
<dbReference type="InterPro" id="IPR005824">
    <property type="entry name" value="KOW"/>
</dbReference>